<evidence type="ECO:0000313" key="3">
    <source>
        <dbReference type="Proteomes" id="UP001601992"/>
    </source>
</evidence>
<evidence type="ECO:0000256" key="1">
    <source>
        <dbReference type="SAM" id="Phobius"/>
    </source>
</evidence>
<gene>
    <name evidence="2" type="ORF">ACFYXQ_35555</name>
</gene>
<dbReference type="PANTHER" id="PTHR34989:SF1">
    <property type="entry name" value="PROTEIN HDED"/>
    <property type="match status" value="1"/>
</dbReference>
<keyword evidence="1" id="KW-0812">Transmembrane</keyword>
<feature type="transmembrane region" description="Helical" evidence="1">
    <location>
        <begin position="158"/>
        <end position="177"/>
    </location>
</feature>
<feature type="transmembrane region" description="Helical" evidence="1">
    <location>
        <begin position="135"/>
        <end position="152"/>
    </location>
</feature>
<feature type="transmembrane region" description="Helical" evidence="1">
    <location>
        <begin position="20"/>
        <end position="38"/>
    </location>
</feature>
<dbReference type="RefSeq" id="WP_083895616.1">
    <property type="nucleotide sequence ID" value="NZ_JBIAQY010000016.1"/>
</dbReference>
<feature type="transmembrane region" description="Helical" evidence="1">
    <location>
        <begin position="102"/>
        <end position="123"/>
    </location>
</feature>
<dbReference type="InterPro" id="IPR052712">
    <property type="entry name" value="Acid_resist_chaperone_HdeD"/>
</dbReference>
<name>A0ABW6SD35_9NOCA</name>
<comment type="caution">
    <text evidence="2">The sequence shown here is derived from an EMBL/GenBank/DDBJ whole genome shotgun (WGS) entry which is preliminary data.</text>
</comment>
<dbReference type="Proteomes" id="UP001601992">
    <property type="component" value="Unassembled WGS sequence"/>
</dbReference>
<keyword evidence="3" id="KW-1185">Reference proteome</keyword>
<dbReference type="Pfam" id="PF03729">
    <property type="entry name" value="DUF308"/>
    <property type="match status" value="2"/>
</dbReference>
<dbReference type="EMBL" id="JBIAQY010000016">
    <property type="protein sequence ID" value="MFF3573094.1"/>
    <property type="molecule type" value="Genomic_DNA"/>
</dbReference>
<sequence length="200" mass="21375">MPTFRVAGRTDVYIGEAWQAALAIGCTSVVLGVVMMVWPGRSVSMSELLFGVAMLLTAAWQMVLAFRGRIRTGLKILEFGTALVSVLLAMWCMRSGDWVSLVALWVGLGWVIRGVVQATVAVWSDQLPGAGRQEIAGLLTLVAGLAVVIWPIDTLDALAVLAGVCLILLGISEIRIATRIARPESTPEHVGVQGLLRSHS</sequence>
<feature type="transmembrane region" description="Helical" evidence="1">
    <location>
        <begin position="76"/>
        <end position="96"/>
    </location>
</feature>
<feature type="transmembrane region" description="Helical" evidence="1">
    <location>
        <begin position="44"/>
        <end position="64"/>
    </location>
</feature>
<protein>
    <submittedName>
        <fullName evidence="2">HdeD family acid-resistance protein</fullName>
    </submittedName>
</protein>
<dbReference type="InterPro" id="IPR005325">
    <property type="entry name" value="DUF308_memb"/>
</dbReference>
<keyword evidence="1" id="KW-1133">Transmembrane helix</keyword>
<keyword evidence="1" id="KW-0472">Membrane</keyword>
<evidence type="ECO:0000313" key="2">
    <source>
        <dbReference type="EMBL" id="MFF3573094.1"/>
    </source>
</evidence>
<dbReference type="PANTHER" id="PTHR34989">
    <property type="entry name" value="PROTEIN HDED"/>
    <property type="match status" value="1"/>
</dbReference>
<accession>A0ABW6SD35</accession>
<organism evidence="2 3">
    <name type="scientific">Nocardia jiangxiensis</name>
    <dbReference type="NCBI Taxonomy" id="282685"/>
    <lineage>
        <taxon>Bacteria</taxon>
        <taxon>Bacillati</taxon>
        <taxon>Actinomycetota</taxon>
        <taxon>Actinomycetes</taxon>
        <taxon>Mycobacteriales</taxon>
        <taxon>Nocardiaceae</taxon>
        <taxon>Nocardia</taxon>
    </lineage>
</organism>
<reference evidence="2 3" key="1">
    <citation type="submission" date="2024-10" db="EMBL/GenBank/DDBJ databases">
        <title>The Natural Products Discovery Center: Release of the First 8490 Sequenced Strains for Exploring Actinobacteria Biosynthetic Diversity.</title>
        <authorList>
            <person name="Kalkreuter E."/>
            <person name="Kautsar S.A."/>
            <person name="Yang D."/>
            <person name="Bader C.D."/>
            <person name="Teijaro C.N."/>
            <person name="Fluegel L."/>
            <person name="Davis C.M."/>
            <person name="Simpson J.R."/>
            <person name="Lauterbach L."/>
            <person name="Steele A.D."/>
            <person name="Gui C."/>
            <person name="Meng S."/>
            <person name="Li G."/>
            <person name="Viehrig K."/>
            <person name="Ye F."/>
            <person name="Su P."/>
            <person name="Kiefer A.F."/>
            <person name="Nichols A."/>
            <person name="Cepeda A.J."/>
            <person name="Yan W."/>
            <person name="Fan B."/>
            <person name="Jiang Y."/>
            <person name="Adhikari A."/>
            <person name="Zheng C.-J."/>
            <person name="Schuster L."/>
            <person name="Cowan T.M."/>
            <person name="Smanski M.J."/>
            <person name="Chevrette M.G."/>
            <person name="De Carvalho L.P.S."/>
            <person name="Shen B."/>
        </authorList>
    </citation>
    <scope>NUCLEOTIDE SEQUENCE [LARGE SCALE GENOMIC DNA]</scope>
    <source>
        <strain evidence="2 3">NPDC002593</strain>
    </source>
</reference>
<proteinExistence type="predicted"/>